<dbReference type="PROSITE" id="PS51257">
    <property type="entry name" value="PROKAR_LIPOPROTEIN"/>
    <property type="match status" value="1"/>
</dbReference>
<accession>A0A4R6Y610</accession>
<organism evidence="2 3">
    <name type="scientific">Hydromonas duriensis</name>
    <dbReference type="NCBI Taxonomy" id="1527608"/>
    <lineage>
        <taxon>Bacteria</taxon>
        <taxon>Pseudomonadati</taxon>
        <taxon>Pseudomonadota</taxon>
        <taxon>Betaproteobacteria</taxon>
        <taxon>Burkholderiales</taxon>
        <taxon>Burkholderiaceae</taxon>
        <taxon>Hydromonas</taxon>
    </lineage>
</organism>
<proteinExistence type="predicted"/>
<comment type="caution">
    <text evidence="2">The sequence shown here is derived from an EMBL/GenBank/DDBJ whole genome shotgun (WGS) entry which is preliminary data.</text>
</comment>
<name>A0A4R6Y610_9BURK</name>
<reference evidence="2 3" key="1">
    <citation type="submission" date="2019-03" db="EMBL/GenBank/DDBJ databases">
        <title>Genomic Encyclopedia of Type Strains, Phase IV (KMG-IV): sequencing the most valuable type-strain genomes for metagenomic binning, comparative biology and taxonomic classification.</title>
        <authorList>
            <person name="Goeker M."/>
        </authorList>
    </citation>
    <scope>NUCLEOTIDE SEQUENCE [LARGE SCALE GENOMIC DNA]</scope>
    <source>
        <strain evidence="2 3">DSM 102852</strain>
    </source>
</reference>
<evidence type="ECO:0000313" key="2">
    <source>
        <dbReference type="EMBL" id="TDR30983.1"/>
    </source>
</evidence>
<gene>
    <name evidence="2" type="ORF">DFR44_11420</name>
</gene>
<sequence length="104" mass="11565">MFKKNSYLVLAVLAVLLAGCFQKNQQKPKSSTVAEVKWEHLPSECQDLKHQLEYCSGRGVSNKEDTQKMSAVLLERLGSMPTVEQSKTCQDASAFWQQACGVAK</sequence>
<dbReference type="RefSeq" id="WP_133620554.1">
    <property type="nucleotide sequence ID" value="NZ_SNZE01000014.1"/>
</dbReference>
<evidence type="ECO:0000256" key="1">
    <source>
        <dbReference type="SAM" id="SignalP"/>
    </source>
</evidence>
<feature type="signal peptide" evidence="1">
    <location>
        <begin position="1"/>
        <end position="23"/>
    </location>
</feature>
<dbReference type="OrthoDB" id="9896909at2"/>
<dbReference type="AlphaFoldDB" id="A0A4R6Y610"/>
<dbReference type="Proteomes" id="UP000294480">
    <property type="component" value="Unassembled WGS sequence"/>
</dbReference>
<feature type="chain" id="PRO_5020421501" evidence="1">
    <location>
        <begin position="24"/>
        <end position="104"/>
    </location>
</feature>
<keyword evidence="1" id="KW-0732">Signal</keyword>
<evidence type="ECO:0000313" key="3">
    <source>
        <dbReference type="Proteomes" id="UP000294480"/>
    </source>
</evidence>
<keyword evidence="3" id="KW-1185">Reference proteome</keyword>
<protein>
    <submittedName>
        <fullName evidence="2">Uncharacterized protein</fullName>
    </submittedName>
</protein>
<dbReference type="EMBL" id="SNZE01000014">
    <property type="protein sequence ID" value="TDR30983.1"/>
    <property type="molecule type" value="Genomic_DNA"/>
</dbReference>